<dbReference type="Gene3D" id="4.10.240.10">
    <property type="entry name" value="Zn(2)-C6 fungal-type DNA-binding domain"/>
    <property type="match status" value="1"/>
</dbReference>
<feature type="region of interest" description="Disordered" evidence="1">
    <location>
        <begin position="222"/>
        <end position="241"/>
    </location>
</feature>
<evidence type="ECO:0000259" key="2">
    <source>
        <dbReference type="SMART" id="SM00066"/>
    </source>
</evidence>
<dbReference type="InterPro" id="IPR001138">
    <property type="entry name" value="Zn2Cys6_DnaBD"/>
</dbReference>
<dbReference type="GO" id="GO:0000981">
    <property type="term" value="F:DNA-binding transcription factor activity, RNA polymerase II-specific"/>
    <property type="evidence" value="ECO:0007669"/>
    <property type="project" value="InterPro"/>
</dbReference>
<sequence length="325" mass="36510">MNNFYQLKTDKKVQKKATHACIRCQQKKCKCIPTETLINGEKTCEGCMKRNLHCLFKEQHKRGPINPQTSSFNNISENENTDKLNGKKIAVKKIIKPKTQIKNDLSDIKKLNNVNKLLGNGNDIDVQNKLEINKFPTSINNNNNKNSIGSNGSSEFSAAIANTAGQGRWIYKSNTLPISLLNLPLDSDSDNEDNEVTDLHKPNNNNNNKPLLISPETLTNTEHTTNTDITNSNNNNGRINGYEDRDRSSEALFEYLLYGYNTVPPPPAATTAIPLNNNYPNGKMVPEKEILFKECLKIIAKLKRTSPVTIQNDISTLEMLLRQLL</sequence>
<feature type="compositionally biased region" description="Low complexity" evidence="1">
    <location>
        <begin position="222"/>
        <end position="236"/>
    </location>
</feature>
<evidence type="ECO:0000313" key="4">
    <source>
        <dbReference type="Proteomes" id="UP000092321"/>
    </source>
</evidence>
<accession>A0A1B7THR5</accession>
<name>A0A1B7THR5_9ASCO</name>
<feature type="region of interest" description="Disordered" evidence="1">
    <location>
        <begin position="187"/>
        <end position="214"/>
    </location>
</feature>
<comment type="caution">
    <text evidence="3">The sequence shown here is derived from an EMBL/GenBank/DDBJ whole genome shotgun (WGS) entry which is preliminary data.</text>
</comment>
<dbReference type="EMBL" id="LXPE01000004">
    <property type="protein sequence ID" value="OBA28281.1"/>
    <property type="molecule type" value="Genomic_DNA"/>
</dbReference>
<dbReference type="SMART" id="SM00066">
    <property type="entry name" value="GAL4"/>
    <property type="match status" value="1"/>
</dbReference>
<reference evidence="4" key="1">
    <citation type="journal article" date="2016" name="Proc. Natl. Acad. Sci. U.S.A.">
        <title>Comparative genomics of biotechnologically important yeasts.</title>
        <authorList>
            <person name="Riley R."/>
            <person name="Haridas S."/>
            <person name="Wolfe K.H."/>
            <person name="Lopes M.R."/>
            <person name="Hittinger C.T."/>
            <person name="Goeker M."/>
            <person name="Salamov A.A."/>
            <person name="Wisecaver J.H."/>
            <person name="Long T.M."/>
            <person name="Calvey C.H."/>
            <person name="Aerts A.L."/>
            <person name="Barry K.W."/>
            <person name="Choi C."/>
            <person name="Clum A."/>
            <person name="Coughlan A.Y."/>
            <person name="Deshpande S."/>
            <person name="Douglass A.P."/>
            <person name="Hanson S.J."/>
            <person name="Klenk H.-P."/>
            <person name="LaButti K.M."/>
            <person name="Lapidus A."/>
            <person name="Lindquist E.A."/>
            <person name="Lipzen A.M."/>
            <person name="Meier-Kolthoff J.P."/>
            <person name="Ohm R.A."/>
            <person name="Otillar R.P."/>
            <person name="Pangilinan J.L."/>
            <person name="Peng Y."/>
            <person name="Rokas A."/>
            <person name="Rosa C.A."/>
            <person name="Scheuner C."/>
            <person name="Sibirny A.A."/>
            <person name="Slot J.C."/>
            <person name="Stielow J.B."/>
            <person name="Sun H."/>
            <person name="Kurtzman C.P."/>
            <person name="Blackwell M."/>
            <person name="Grigoriev I.V."/>
            <person name="Jeffries T.W."/>
        </authorList>
    </citation>
    <scope>NUCLEOTIDE SEQUENCE [LARGE SCALE GENOMIC DNA]</scope>
    <source>
        <strain evidence="4">NRRL Y-1626</strain>
    </source>
</reference>
<dbReference type="SUPFAM" id="SSF57701">
    <property type="entry name" value="Zn2/Cys6 DNA-binding domain"/>
    <property type="match status" value="1"/>
</dbReference>
<dbReference type="Proteomes" id="UP000092321">
    <property type="component" value="Unassembled WGS sequence"/>
</dbReference>
<feature type="domain" description="Zn(2)-C6 fungal-type" evidence="2">
    <location>
        <begin position="15"/>
        <end position="65"/>
    </location>
</feature>
<feature type="non-terminal residue" evidence="3">
    <location>
        <position position="325"/>
    </location>
</feature>
<dbReference type="GO" id="GO:0008270">
    <property type="term" value="F:zinc ion binding"/>
    <property type="evidence" value="ECO:0007669"/>
    <property type="project" value="InterPro"/>
</dbReference>
<gene>
    <name evidence="3" type="ORF">HANVADRAFT_51603</name>
</gene>
<organism evidence="3 4">
    <name type="scientific">Hanseniaspora valbyensis NRRL Y-1626</name>
    <dbReference type="NCBI Taxonomy" id="766949"/>
    <lineage>
        <taxon>Eukaryota</taxon>
        <taxon>Fungi</taxon>
        <taxon>Dikarya</taxon>
        <taxon>Ascomycota</taxon>
        <taxon>Saccharomycotina</taxon>
        <taxon>Saccharomycetes</taxon>
        <taxon>Saccharomycodales</taxon>
        <taxon>Saccharomycodaceae</taxon>
        <taxon>Hanseniaspora</taxon>
    </lineage>
</organism>
<feature type="compositionally biased region" description="Acidic residues" evidence="1">
    <location>
        <begin position="187"/>
        <end position="196"/>
    </location>
</feature>
<dbReference type="AlphaFoldDB" id="A0A1B7THR5"/>
<proteinExistence type="predicted"/>
<evidence type="ECO:0000256" key="1">
    <source>
        <dbReference type="SAM" id="MobiDB-lite"/>
    </source>
</evidence>
<evidence type="ECO:0000313" key="3">
    <source>
        <dbReference type="EMBL" id="OBA28281.1"/>
    </source>
</evidence>
<dbReference type="InterPro" id="IPR036864">
    <property type="entry name" value="Zn2-C6_fun-type_DNA-bd_sf"/>
</dbReference>
<keyword evidence="4" id="KW-1185">Reference proteome</keyword>
<protein>
    <recommendedName>
        <fullName evidence="2">Zn(2)-C6 fungal-type domain-containing protein</fullName>
    </recommendedName>
</protein>